<dbReference type="OrthoDB" id="44736at2759"/>
<feature type="transmembrane region" description="Helical" evidence="6">
    <location>
        <begin position="300"/>
        <end position="320"/>
    </location>
</feature>
<evidence type="ECO:0000256" key="1">
    <source>
        <dbReference type="ARBA" id="ARBA00004141"/>
    </source>
</evidence>
<evidence type="ECO:0000256" key="2">
    <source>
        <dbReference type="ARBA" id="ARBA00007168"/>
    </source>
</evidence>
<organism evidence="8 9">
    <name type="scientific">Nannochloropsis gaditana</name>
    <dbReference type="NCBI Taxonomy" id="72520"/>
    <lineage>
        <taxon>Eukaryota</taxon>
        <taxon>Sar</taxon>
        <taxon>Stramenopiles</taxon>
        <taxon>Ochrophyta</taxon>
        <taxon>Eustigmatophyceae</taxon>
        <taxon>Eustigmatales</taxon>
        <taxon>Monodopsidaceae</taxon>
        <taxon>Nannochloropsis</taxon>
    </lineage>
</organism>
<keyword evidence="3 6" id="KW-0812">Transmembrane</keyword>
<evidence type="ECO:0000256" key="7">
    <source>
        <dbReference type="SAM" id="MobiDB-lite"/>
    </source>
</evidence>
<evidence type="ECO:0000256" key="3">
    <source>
        <dbReference type="ARBA" id="ARBA00022692"/>
    </source>
</evidence>
<gene>
    <name evidence="8" type="ORF">Naga_100111g13</name>
</gene>
<comment type="similarity">
    <text evidence="2 6">Belongs to the CTL (choline transporter-like) family.</text>
</comment>
<dbReference type="AlphaFoldDB" id="W7TL75"/>
<feature type="transmembrane region" description="Helical" evidence="6">
    <location>
        <begin position="273"/>
        <end position="294"/>
    </location>
</feature>
<dbReference type="EMBL" id="AZIL01002624">
    <property type="protein sequence ID" value="EWM21181.1"/>
    <property type="molecule type" value="Genomic_DNA"/>
</dbReference>
<keyword evidence="4 6" id="KW-1133">Transmembrane helix</keyword>
<feature type="transmembrane region" description="Helical" evidence="6">
    <location>
        <begin position="365"/>
        <end position="388"/>
    </location>
</feature>
<feature type="transmembrane region" description="Helical" evidence="6">
    <location>
        <begin position="327"/>
        <end position="345"/>
    </location>
</feature>
<evidence type="ECO:0000256" key="6">
    <source>
        <dbReference type="RuleBase" id="RU368066"/>
    </source>
</evidence>
<dbReference type="PANTHER" id="PTHR12385">
    <property type="entry name" value="CHOLINE TRANSPORTER-LIKE (SLC FAMILY 44)"/>
    <property type="match status" value="1"/>
</dbReference>
<feature type="compositionally biased region" description="Low complexity" evidence="7">
    <location>
        <begin position="173"/>
        <end position="183"/>
    </location>
</feature>
<dbReference type="Proteomes" id="UP000019335">
    <property type="component" value="Unassembled WGS sequence"/>
</dbReference>
<sequence>MQKPYHVQIVYVSLLISSLDHERLNFECECGRNGQDCGAVAFVFALTQCPLHINASRATPAALMASNDRKDEWQNAPNAPSLYPQVPPQGFYAPPQNNEQGGQYNGVPPMYQPAVAQPMMVQGQPVYVQQPASGNYYTPQQVQVVQPHSQFQNPQQYPSKTGAVEMQQYRPEPQYQQPEKPLPMTQPGKPGAGETGGDTASGAASGGGDRDAAKCQDAWAAVLFLAHLGFIAYLAFARGLKALRDQDLTTDTPTTEDPTGEHYRIAESGLTSVYIGLAVVLGAAAAWSALWTGILLRNAAHIITAALIGSIISSGVGVILALVYGNFVMAIMAGLMGAIQVMWYYCVRDRIPFASMNLKCSATATLQYPSILFLAAVMTVVQMGWALLWQLAAYGVAVTKGAEIVVIEGTSFLLSQCTDTAGACACSRETAEGVVALSEAGVCKDLSEFSANVSPLIMFLLFISLFWGSLVVKNVLFCSAAGMVADWWYSGQNKGVVSKSFFRASSTSFGSICFGSLILAVLRALRQMLHAGRRQGQRENALTCVVNCLMAIIERLMQIFNRYAMVYCATYGTGFRESGTKTFELFKRAGLTAIINDDLAETALNLVALIIALLTAVVGFVYGTMFGLGGNWPVILAVVGFFAGFFVSLIVMSVLDAGVATVFVVFAEDPQAFAQSHPALYEELAQAWAKIGYDPARRSVTRV</sequence>
<evidence type="ECO:0000313" key="9">
    <source>
        <dbReference type="Proteomes" id="UP000019335"/>
    </source>
</evidence>
<name>W7TL75_9STRA</name>
<feature type="transmembrane region" description="Helical" evidence="6">
    <location>
        <begin position="456"/>
        <end position="489"/>
    </location>
</feature>
<feature type="transmembrane region" description="Helical" evidence="6">
    <location>
        <begin position="603"/>
        <end position="622"/>
    </location>
</feature>
<dbReference type="InterPro" id="IPR007603">
    <property type="entry name" value="Choline_transptr-like"/>
</dbReference>
<evidence type="ECO:0000256" key="5">
    <source>
        <dbReference type="ARBA" id="ARBA00023136"/>
    </source>
</evidence>
<feature type="transmembrane region" description="Helical" evidence="6">
    <location>
        <begin position="634"/>
        <end position="667"/>
    </location>
</feature>
<proteinExistence type="inferred from homology"/>
<protein>
    <recommendedName>
        <fullName evidence="6">Choline transporter-like protein</fullName>
    </recommendedName>
</protein>
<comment type="function">
    <text evidence="6">Choline transporter.</text>
</comment>
<feature type="region of interest" description="Disordered" evidence="7">
    <location>
        <begin position="173"/>
        <end position="210"/>
    </location>
</feature>
<evidence type="ECO:0000313" key="8">
    <source>
        <dbReference type="EMBL" id="EWM21181.1"/>
    </source>
</evidence>
<keyword evidence="9" id="KW-1185">Reference proteome</keyword>
<feature type="transmembrane region" description="Helical" evidence="6">
    <location>
        <begin position="218"/>
        <end position="236"/>
    </location>
</feature>
<comment type="subcellular location">
    <subcellularLocation>
        <location evidence="6">Cell membrane</location>
        <topology evidence="6">Multi-pass membrane protein</topology>
    </subcellularLocation>
    <subcellularLocation>
        <location evidence="1">Membrane</location>
        <topology evidence="1">Multi-pass membrane protein</topology>
    </subcellularLocation>
</comment>
<reference evidence="8 9" key="1">
    <citation type="journal article" date="2014" name="Mol. Plant">
        <title>Chromosome Scale Genome Assembly and Transcriptome Profiling of Nannochloropsis gaditana in Nitrogen Depletion.</title>
        <authorList>
            <person name="Corteggiani Carpinelli E."/>
            <person name="Telatin A."/>
            <person name="Vitulo N."/>
            <person name="Forcato C."/>
            <person name="D'Angelo M."/>
            <person name="Schiavon R."/>
            <person name="Vezzi A."/>
            <person name="Giacometti G.M."/>
            <person name="Morosinotto T."/>
            <person name="Valle G."/>
        </authorList>
    </citation>
    <scope>NUCLEOTIDE SEQUENCE [LARGE SCALE GENOMIC DNA]</scope>
    <source>
        <strain evidence="8 9">B-31</strain>
    </source>
</reference>
<keyword evidence="5 6" id="KW-0472">Membrane</keyword>
<dbReference type="GO" id="GO:0005886">
    <property type="term" value="C:plasma membrane"/>
    <property type="evidence" value="ECO:0007669"/>
    <property type="project" value="UniProtKB-SubCell"/>
</dbReference>
<dbReference type="PANTHER" id="PTHR12385:SF4">
    <property type="entry name" value="PROTEIN PNS1"/>
    <property type="match status" value="1"/>
</dbReference>
<accession>W7TL75</accession>
<dbReference type="GO" id="GO:0022857">
    <property type="term" value="F:transmembrane transporter activity"/>
    <property type="evidence" value="ECO:0007669"/>
    <property type="project" value="UniProtKB-UniRule"/>
</dbReference>
<comment type="caution">
    <text evidence="8">The sequence shown here is derived from an EMBL/GenBank/DDBJ whole genome shotgun (WGS) entry which is preliminary data.</text>
</comment>
<evidence type="ECO:0000256" key="4">
    <source>
        <dbReference type="ARBA" id="ARBA00022989"/>
    </source>
</evidence>
<dbReference type="Pfam" id="PF04515">
    <property type="entry name" value="Choline_transpo"/>
    <property type="match status" value="1"/>
</dbReference>